<evidence type="ECO:0000313" key="3">
    <source>
        <dbReference type="Proteomes" id="UP001454036"/>
    </source>
</evidence>
<accession>A0AAV3S0R6</accession>
<gene>
    <name evidence="2" type="ORF">LIER_32819</name>
</gene>
<reference evidence="2 3" key="1">
    <citation type="submission" date="2024-01" db="EMBL/GenBank/DDBJ databases">
        <title>The complete chloroplast genome sequence of Lithospermum erythrorhizon: insights into the phylogenetic relationship among Boraginaceae species and the maternal lineages of purple gromwells.</title>
        <authorList>
            <person name="Okada T."/>
            <person name="Watanabe K."/>
        </authorList>
    </citation>
    <scope>NUCLEOTIDE SEQUENCE [LARGE SCALE GENOMIC DNA]</scope>
</reference>
<dbReference type="Proteomes" id="UP001454036">
    <property type="component" value="Unassembled WGS sequence"/>
</dbReference>
<proteinExistence type="predicted"/>
<dbReference type="AlphaFoldDB" id="A0AAV3S0R6"/>
<comment type="caution">
    <text evidence="2">The sequence shown here is derived from an EMBL/GenBank/DDBJ whole genome shotgun (WGS) entry which is preliminary data.</text>
</comment>
<keyword evidence="3" id="KW-1185">Reference proteome</keyword>
<name>A0AAV3S0R6_LITER</name>
<feature type="region of interest" description="Disordered" evidence="1">
    <location>
        <begin position="61"/>
        <end position="85"/>
    </location>
</feature>
<sequence>MLLRPLEKIKDMIKLLKLLFSSSNSQLELTKERETSPKADEELSYQPNIQIKLQETHYEGPYNKSKGSRHAVKTRATNQRVGTSC</sequence>
<organism evidence="2 3">
    <name type="scientific">Lithospermum erythrorhizon</name>
    <name type="common">Purple gromwell</name>
    <name type="synonym">Lithospermum officinale var. erythrorhizon</name>
    <dbReference type="NCBI Taxonomy" id="34254"/>
    <lineage>
        <taxon>Eukaryota</taxon>
        <taxon>Viridiplantae</taxon>
        <taxon>Streptophyta</taxon>
        <taxon>Embryophyta</taxon>
        <taxon>Tracheophyta</taxon>
        <taxon>Spermatophyta</taxon>
        <taxon>Magnoliopsida</taxon>
        <taxon>eudicotyledons</taxon>
        <taxon>Gunneridae</taxon>
        <taxon>Pentapetalae</taxon>
        <taxon>asterids</taxon>
        <taxon>lamiids</taxon>
        <taxon>Boraginales</taxon>
        <taxon>Boraginaceae</taxon>
        <taxon>Boraginoideae</taxon>
        <taxon>Lithospermeae</taxon>
        <taxon>Lithospermum</taxon>
    </lineage>
</organism>
<evidence type="ECO:0000256" key="1">
    <source>
        <dbReference type="SAM" id="MobiDB-lite"/>
    </source>
</evidence>
<protein>
    <submittedName>
        <fullName evidence="2">Uncharacterized protein</fullName>
    </submittedName>
</protein>
<dbReference type="EMBL" id="BAABME010012800">
    <property type="protein sequence ID" value="GAA0185531.1"/>
    <property type="molecule type" value="Genomic_DNA"/>
</dbReference>
<evidence type="ECO:0000313" key="2">
    <source>
        <dbReference type="EMBL" id="GAA0185531.1"/>
    </source>
</evidence>
<feature type="compositionally biased region" description="Polar residues" evidence="1">
    <location>
        <begin position="75"/>
        <end position="85"/>
    </location>
</feature>